<evidence type="ECO:0000313" key="2">
    <source>
        <dbReference type="Proteomes" id="UP000187209"/>
    </source>
</evidence>
<name>A0A1R2BP93_9CILI</name>
<comment type="caution">
    <text evidence="1">The sequence shown here is derived from an EMBL/GenBank/DDBJ whole genome shotgun (WGS) entry which is preliminary data.</text>
</comment>
<dbReference type="EMBL" id="MPUH01000515">
    <property type="protein sequence ID" value="OMJ78557.1"/>
    <property type="molecule type" value="Genomic_DNA"/>
</dbReference>
<accession>A0A1R2BP93</accession>
<sequence>MEIGLVKRENIRKKRLKRPLKDTAMLNVSRNVLEDIIEDRLEVGENLCGFIPFHNERDRVGRVIKECSLPLIKNPINRTFAASEKNLSREPSSQSIKFLIKSKRIPLICPIADYTPPVGAYNITPSWIKRSFLKITPKGKLSEKTFDTEKKAKPFKDEYIQKNEQSLKKVASLDSKLKVKILPRKKGIWEAIKIAELPLSKDYTIEESKQIVNRYDSNIKNSIKGLRENLLSLEKYLK</sequence>
<gene>
    <name evidence="1" type="ORF">SteCoe_21579</name>
</gene>
<proteinExistence type="predicted"/>
<protein>
    <submittedName>
        <fullName evidence="1">Uncharacterized protein</fullName>
    </submittedName>
</protein>
<evidence type="ECO:0000313" key="1">
    <source>
        <dbReference type="EMBL" id="OMJ78557.1"/>
    </source>
</evidence>
<dbReference type="AlphaFoldDB" id="A0A1R2BP93"/>
<reference evidence="1 2" key="1">
    <citation type="submission" date="2016-11" db="EMBL/GenBank/DDBJ databases">
        <title>The macronuclear genome of Stentor coeruleus: a giant cell with tiny introns.</title>
        <authorList>
            <person name="Slabodnick M."/>
            <person name="Ruby J.G."/>
            <person name="Reiff S.B."/>
            <person name="Swart E.C."/>
            <person name="Gosai S."/>
            <person name="Prabakaran S."/>
            <person name="Witkowska E."/>
            <person name="Larue G.E."/>
            <person name="Fisher S."/>
            <person name="Freeman R.M."/>
            <person name="Gunawardena J."/>
            <person name="Chu W."/>
            <person name="Stover N.A."/>
            <person name="Gregory B.D."/>
            <person name="Nowacki M."/>
            <person name="Derisi J."/>
            <person name="Roy S.W."/>
            <person name="Marshall W.F."/>
            <person name="Sood P."/>
        </authorList>
    </citation>
    <scope>NUCLEOTIDE SEQUENCE [LARGE SCALE GENOMIC DNA]</scope>
    <source>
        <strain evidence="1">WM001</strain>
    </source>
</reference>
<keyword evidence="2" id="KW-1185">Reference proteome</keyword>
<organism evidence="1 2">
    <name type="scientific">Stentor coeruleus</name>
    <dbReference type="NCBI Taxonomy" id="5963"/>
    <lineage>
        <taxon>Eukaryota</taxon>
        <taxon>Sar</taxon>
        <taxon>Alveolata</taxon>
        <taxon>Ciliophora</taxon>
        <taxon>Postciliodesmatophora</taxon>
        <taxon>Heterotrichea</taxon>
        <taxon>Heterotrichida</taxon>
        <taxon>Stentoridae</taxon>
        <taxon>Stentor</taxon>
    </lineage>
</organism>
<dbReference type="Proteomes" id="UP000187209">
    <property type="component" value="Unassembled WGS sequence"/>
</dbReference>